<feature type="chain" id="PRO_5046719448" evidence="7">
    <location>
        <begin position="33"/>
        <end position="598"/>
    </location>
</feature>
<sequence>MKKFLANHKSRAVRWLCATCCAIGLPIGLVYAQDTVTEFDPPIVNYQTASEFNDLIEQSTRQIRLTAQVNDNGDAWQLFRRLRPAIRDALGTEGYFSPSIQRIVDETVPEDVAPPLNIKIEPGVQSKIVSVDIEFDGEINQDEFAQRRERLKTLWLLGVGQPFNQADWSASKDSLLRDMLAKDFAAATLSESVADVDPEKNTVALRVVYDSGPVFTFGELQIEGLNKYPKDLVSRYNTIRPGDRYEQERLLTLLADLQGTTYFSAVDVKIDADDRQPVNVPIEVTVMESDSKRLGLGAGYSSNTGFRTEATYQFNNLFDRAYSLVTGVRVEQKRQSAYADVFLPPSTRGITDSVGVAIDHQEISNLEVDRSSVGVIREFNKGINDYRLGLNFQLEERRALGINFGQTQALVASSSWTRNAVDDRLNPSEGYIAFGQLAVAAEQFASDQDFVRLYGRVQKFWSPSRENLFSARFEAGTVVASARRDIPQDYLFRAGGTNSLRGFDFLDLGVIDQGVLVGGRRVMIGSLEYTRWFDGGPLGAAVFTDVGDVSDNWSDFDPKPAIGVGVRYKTPAGPIAFDVAKAADQDNLRIHFALGVAF</sequence>
<evidence type="ECO:0000259" key="8">
    <source>
        <dbReference type="Pfam" id="PF01103"/>
    </source>
</evidence>
<name>A0ABX6N9N5_9BURK</name>
<evidence type="ECO:0000256" key="3">
    <source>
        <dbReference type="ARBA" id="ARBA00022692"/>
    </source>
</evidence>
<evidence type="ECO:0000313" key="10">
    <source>
        <dbReference type="EMBL" id="QJR30620.1"/>
    </source>
</evidence>
<evidence type="ECO:0000256" key="5">
    <source>
        <dbReference type="ARBA" id="ARBA00023136"/>
    </source>
</evidence>
<organism evidence="10 11">
    <name type="scientific">Limnobacter profundi</name>
    <dbReference type="NCBI Taxonomy" id="2732163"/>
    <lineage>
        <taxon>Bacteria</taxon>
        <taxon>Pseudomonadati</taxon>
        <taxon>Pseudomonadota</taxon>
        <taxon>Betaproteobacteria</taxon>
        <taxon>Burkholderiales</taxon>
        <taxon>Burkholderiaceae</taxon>
        <taxon>Limnobacter</taxon>
    </lineage>
</organism>
<dbReference type="Gene3D" id="2.40.160.50">
    <property type="entry name" value="membrane protein fhac: a member of the omp85/tpsb transporter family"/>
    <property type="match status" value="1"/>
</dbReference>
<dbReference type="Pfam" id="PF01103">
    <property type="entry name" value="Omp85"/>
    <property type="match status" value="1"/>
</dbReference>
<evidence type="ECO:0000256" key="7">
    <source>
        <dbReference type="SAM" id="SignalP"/>
    </source>
</evidence>
<proteinExistence type="predicted"/>
<keyword evidence="3" id="KW-0812">Transmembrane</keyword>
<keyword evidence="4 7" id="KW-0732">Signal</keyword>
<dbReference type="RefSeq" id="WP_105027353.1">
    <property type="nucleotide sequence ID" value="NZ_CP053084.1"/>
</dbReference>
<dbReference type="InterPro" id="IPR010827">
    <property type="entry name" value="BamA/TamA_POTRA"/>
</dbReference>
<keyword evidence="2" id="KW-1134">Transmembrane beta strand</keyword>
<reference evidence="10 11" key="1">
    <citation type="submission" date="2020-05" db="EMBL/GenBank/DDBJ databases">
        <title>Compete genome of Limnobacter sp. SAORIC-580.</title>
        <authorList>
            <person name="Song J."/>
            <person name="Cho J.-C."/>
        </authorList>
    </citation>
    <scope>NUCLEOTIDE SEQUENCE [LARGE SCALE GENOMIC DNA]</scope>
    <source>
        <strain evidence="10 11">SAORIC-580</strain>
    </source>
</reference>
<dbReference type="PANTHER" id="PTHR12815">
    <property type="entry name" value="SORTING AND ASSEMBLY MACHINERY SAMM50 PROTEIN FAMILY MEMBER"/>
    <property type="match status" value="1"/>
</dbReference>
<gene>
    <name evidence="10" type="ORF">HKT17_13395</name>
</gene>
<dbReference type="InterPro" id="IPR000184">
    <property type="entry name" value="Bac_surfAg_D15"/>
</dbReference>
<dbReference type="EMBL" id="CP053084">
    <property type="protein sequence ID" value="QJR30620.1"/>
    <property type="molecule type" value="Genomic_DNA"/>
</dbReference>
<keyword evidence="5" id="KW-0472">Membrane</keyword>
<evidence type="ECO:0000256" key="4">
    <source>
        <dbReference type="ARBA" id="ARBA00022729"/>
    </source>
</evidence>
<dbReference type="Pfam" id="PF07244">
    <property type="entry name" value="POTRA"/>
    <property type="match status" value="1"/>
</dbReference>
<dbReference type="Gene3D" id="3.10.20.310">
    <property type="entry name" value="membrane protein fhac"/>
    <property type="match status" value="2"/>
</dbReference>
<evidence type="ECO:0000256" key="1">
    <source>
        <dbReference type="ARBA" id="ARBA00004370"/>
    </source>
</evidence>
<feature type="signal peptide" evidence="7">
    <location>
        <begin position="1"/>
        <end position="32"/>
    </location>
</feature>
<evidence type="ECO:0000256" key="6">
    <source>
        <dbReference type="ARBA" id="ARBA00023237"/>
    </source>
</evidence>
<keyword evidence="11" id="KW-1185">Reference proteome</keyword>
<evidence type="ECO:0000313" key="11">
    <source>
        <dbReference type="Proteomes" id="UP000501130"/>
    </source>
</evidence>
<accession>A0ABX6N9N5</accession>
<keyword evidence="6" id="KW-0998">Cell outer membrane</keyword>
<dbReference type="PANTHER" id="PTHR12815:SF47">
    <property type="entry name" value="TRANSLOCATION AND ASSEMBLY MODULE SUBUNIT TAMA"/>
    <property type="match status" value="1"/>
</dbReference>
<dbReference type="InterPro" id="IPR039910">
    <property type="entry name" value="D15-like"/>
</dbReference>
<feature type="domain" description="Bacterial surface antigen (D15)" evidence="8">
    <location>
        <begin position="294"/>
        <end position="598"/>
    </location>
</feature>
<dbReference type="Proteomes" id="UP000501130">
    <property type="component" value="Chromosome"/>
</dbReference>
<evidence type="ECO:0000259" key="9">
    <source>
        <dbReference type="Pfam" id="PF07244"/>
    </source>
</evidence>
<protein>
    <submittedName>
        <fullName evidence="10">Outer membrane protein assembly factor</fullName>
    </submittedName>
</protein>
<evidence type="ECO:0000256" key="2">
    <source>
        <dbReference type="ARBA" id="ARBA00022452"/>
    </source>
</evidence>
<feature type="domain" description="POTRA" evidence="9">
    <location>
        <begin position="216"/>
        <end position="286"/>
    </location>
</feature>
<comment type="subcellular location">
    <subcellularLocation>
        <location evidence="1">Membrane</location>
    </subcellularLocation>
</comment>